<feature type="transmembrane region" description="Helical" evidence="1">
    <location>
        <begin position="72"/>
        <end position="105"/>
    </location>
</feature>
<dbReference type="RefSeq" id="WP_002107433.1">
    <property type="nucleotide sequence ID" value="NZ_JH792001.1"/>
</dbReference>
<gene>
    <name evidence="3" type="ORF">IEE_05502</name>
</gene>
<dbReference type="AlphaFoldDB" id="J7ZHX3"/>
<dbReference type="PANTHER" id="PTHR35531">
    <property type="entry name" value="INNER MEMBRANE PROTEIN YBCI-RELATED"/>
    <property type="match status" value="1"/>
</dbReference>
<evidence type="ECO:0000256" key="1">
    <source>
        <dbReference type="SAM" id="Phobius"/>
    </source>
</evidence>
<dbReference type="PATRIC" id="fig|1053189.3.peg.5603"/>
<accession>J7ZHX3</accession>
<evidence type="ECO:0000256" key="2">
    <source>
        <dbReference type="SAM" id="SignalP"/>
    </source>
</evidence>
<evidence type="ECO:0008006" key="5">
    <source>
        <dbReference type="Google" id="ProtNLM"/>
    </source>
</evidence>
<feature type="signal peptide" evidence="2">
    <location>
        <begin position="1"/>
        <end position="19"/>
    </location>
</feature>
<feature type="chain" id="PRO_5039240398" description="Membrane-bound metal-dependent hydrolase" evidence="2">
    <location>
        <begin position="20"/>
        <end position="190"/>
    </location>
</feature>
<keyword evidence="2" id="KW-0732">Signal</keyword>
<sequence>MQYKTHLTTSMVVALPVLAFTDTLTVTNIAAVGLGALLPDIDEPNSFIGQRTRGVSDLIHALFDHRGMTHSLVGIAFTSILMLLLVSTTIFSFTTALCVILGYCLHIIEDSFSVSGVKWLLPFSKKRYQSGFHILAYRTGGLAEMGVFLISLVLLGGEMKWFGMNHLQIPDGNLLAVVLETINNFIRYLK</sequence>
<dbReference type="Pfam" id="PF04307">
    <property type="entry name" value="YdjM"/>
    <property type="match status" value="1"/>
</dbReference>
<evidence type="ECO:0000313" key="3">
    <source>
        <dbReference type="EMBL" id="EJQ36026.1"/>
    </source>
</evidence>
<keyword evidence="1" id="KW-0812">Transmembrane</keyword>
<dbReference type="EMBL" id="AHDJ01000073">
    <property type="protein sequence ID" value="EJQ36026.1"/>
    <property type="molecule type" value="Genomic_DNA"/>
</dbReference>
<dbReference type="PANTHER" id="PTHR35531:SF1">
    <property type="entry name" value="INNER MEMBRANE PROTEIN YBCI-RELATED"/>
    <property type="match status" value="1"/>
</dbReference>
<protein>
    <recommendedName>
        <fullName evidence="5">Membrane-bound metal-dependent hydrolase</fullName>
    </recommendedName>
</protein>
<name>J7ZHX3_BACCE</name>
<reference evidence="3 4" key="1">
    <citation type="submission" date="2012-04" db="EMBL/GenBank/DDBJ databases">
        <title>The Genome Sequence of Bacillus cereus BAG5X1-1.</title>
        <authorList>
            <consortium name="The Broad Institute Genome Sequencing Platform"/>
            <consortium name="The Broad Institute Genome Sequencing Center for Infectious Disease"/>
            <person name="Feldgarden M."/>
            <person name="Van der Auwera G.A."/>
            <person name="Mahillon J."/>
            <person name="Duprez V."/>
            <person name="Timmery S."/>
            <person name="Mattelet C."/>
            <person name="Dierick K."/>
            <person name="Sun M."/>
            <person name="Yu Z."/>
            <person name="Zhu L."/>
            <person name="Hu X."/>
            <person name="Shank E.B."/>
            <person name="Swiecicka I."/>
            <person name="Hansen B.M."/>
            <person name="Andrup L."/>
            <person name="Young S.K."/>
            <person name="Zeng Q."/>
            <person name="Gargeya S."/>
            <person name="Fitzgerald M."/>
            <person name="Haas B."/>
            <person name="Abouelleil A."/>
            <person name="Alvarado L."/>
            <person name="Arachchi H.M."/>
            <person name="Berlin A."/>
            <person name="Chapman S.B."/>
            <person name="Goldberg J."/>
            <person name="Griggs A."/>
            <person name="Gujja S."/>
            <person name="Hansen M."/>
            <person name="Howarth C."/>
            <person name="Imamovic A."/>
            <person name="Larimer J."/>
            <person name="McCowen C."/>
            <person name="Montmayeur A."/>
            <person name="Murphy C."/>
            <person name="Neiman D."/>
            <person name="Pearson M."/>
            <person name="Priest M."/>
            <person name="Roberts A."/>
            <person name="Saif S."/>
            <person name="Shea T."/>
            <person name="Sisk P."/>
            <person name="Sykes S."/>
            <person name="Wortman J."/>
            <person name="Nusbaum C."/>
            <person name="Birren B."/>
        </authorList>
    </citation>
    <scope>NUCLEOTIDE SEQUENCE [LARGE SCALE GENOMIC DNA]</scope>
    <source>
        <strain evidence="3 4">BAG5X1-1</strain>
    </source>
</reference>
<organism evidence="3 4">
    <name type="scientific">Bacillus cereus BAG5X1-1</name>
    <dbReference type="NCBI Taxonomy" id="1053189"/>
    <lineage>
        <taxon>Bacteria</taxon>
        <taxon>Bacillati</taxon>
        <taxon>Bacillota</taxon>
        <taxon>Bacilli</taxon>
        <taxon>Bacillales</taxon>
        <taxon>Bacillaceae</taxon>
        <taxon>Bacillus</taxon>
        <taxon>Bacillus cereus group</taxon>
    </lineage>
</organism>
<evidence type="ECO:0000313" key="4">
    <source>
        <dbReference type="Proteomes" id="UP000006600"/>
    </source>
</evidence>
<dbReference type="InterPro" id="IPR007404">
    <property type="entry name" value="YdjM-like"/>
</dbReference>
<keyword evidence="1" id="KW-0472">Membrane</keyword>
<feature type="transmembrane region" description="Helical" evidence="1">
    <location>
        <begin position="135"/>
        <end position="155"/>
    </location>
</feature>
<feature type="transmembrane region" description="Helical" evidence="1">
    <location>
        <begin position="12"/>
        <end position="38"/>
    </location>
</feature>
<dbReference type="Proteomes" id="UP000006600">
    <property type="component" value="Unassembled WGS sequence"/>
</dbReference>
<proteinExistence type="predicted"/>
<keyword evidence="1" id="KW-1133">Transmembrane helix</keyword>
<comment type="caution">
    <text evidence="3">The sequence shown here is derived from an EMBL/GenBank/DDBJ whole genome shotgun (WGS) entry which is preliminary data.</text>
</comment>
<dbReference type="HOGENOM" id="CLU_097802_3_1_9"/>